<dbReference type="Gene3D" id="3.90.1150.60">
    <property type="entry name" value="Methioning gamme-lyase, C-terminal domain"/>
    <property type="match status" value="1"/>
</dbReference>
<proteinExistence type="predicted"/>
<dbReference type="InterPro" id="IPR015424">
    <property type="entry name" value="PyrdxlP-dep_Trfase"/>
</dbReference>
<evidence type="ECO:0008006" key="3">
    <source>
        <dbReference type="Google" id="ProtNLM"/>
    </source>
</evidence>
<accession>A0A6P1TLY6</accession>
<dbReference type="InterPro" id="IPR015421">
    <property type="entry name" value="PyrdxlP-dep_Trfase_major"/>
</dbReference>
<dbReference type="PANTHER" id="PTHR46658">
    <property type="entry name" value="CYS OR MET METABOLISM PYRIDOXAL-PHOSPHATE-DEPENDENT ENZYME"/>
    <property type="match status" value="1"/>
</dbReference>
<dbReference type="PANTHER" id="PTHR46658:SF1">
    <property type="entry name" value="CYS OR MET METABOLISM PYRIDOXAL-PHOSPHATE-DEPENDENT ENZYME"/>
    <property type="match status" value="1"/>
</dbReference>
<evidence type="ECO:0000313" key="1">
    <source>
        <dbReference type="EMBL" id="QHQ62240.1"/>
    </source>
</evidence>
<name>A0A6P1TLY6_9FIRM</name>
<dbReference type="RefSeq" id="WP_161839065.1">
    <property type="nucleotide sequence ID" value="NZ_CP048000.1"/>
</dbReference>
<dbReference type="AlphaFoldDB" id="A0A6P1TLY6"/>
<protein>
    <recommendedName>
        <fullName evidence="3">Aluminum resistance protein</fullName>
    </recommendedName>
</protein>
<dbReference type="InterPro" id="IPR009651">
    <property type="entry name" value="Met_g_lyase_put"/>
</dbReference>
<reference evidence="1 2" key="1">
    <citation type="submission" date="2020-01" db="EMBL/GenBank/DDBJ databases">
        <title>Genome analysis of Anaerocolumna sp. CBA3638.</title>
        <authorList>
            <person name="Kim J."/>
            <person name="Roh S.W."/>
        </authorList>
    </citation>
    <scope>NUCLEOTIDE SEQUENCE [LARGE SCALE GENOMIC DNA]</scope>
    <source>
        <strain evidence="1 2">CBA3638</strain>
    </source>
</reference>
<dbReference type="SUPFAM" id="SSF53383">
    <property type="entry name" value="PLP-dependent transferases"/>
    <property type="match status" value="1"/>
</dbReference>
<gene>
    <name evidence="1" type="ORF">Ana3638_16805</name>
</gene>
<organism evidence="1 2">
    <name type="scientific">Anaerocolumna sedimenticola</name>
    <dbReference type="NCBI Taxonomy" id="2696063"/>
    <lineage>
        <taxon>Bacteria</taxon>
        <taxon>Bacillati</taxon>
        <taxon>Bacillota</taxon>
        <taxon>Clostridia</taxon>
        <taxon>Lachnospirales</taxon>
        <taxon>Lachnospiraceae</taxon>
        <taxon>Anaerocolumna</taxon>
    </lineage>
</organism>
<dbReference type="Proteomes" id="UP000464314">
    <property type="component" value="Chromosome"/>
</dbReference>
<dbReference type="Pfam" id="PF06838">
    <property type="entry name" value="Met_gamma_lyase"/>
    <property type="match status" value="2"/>
</dbReference>
<dbReference type="KEGG" id="anr:Ana3638_16805"/>
<sequence>MDNLFKQMYKDLHIDEVILSYCGSIENTLKKRFEDIDKVAEYNQLKVLKAMQDNRVSDIHFAATTGYGYNDLGRDTLEKVYADVFRTESALVRPQLISGTHALTIALSGNLRPGDEILSPVGKPYDTLEKVIGINTDMEEAITDEKNETGKTGHTKRTGRLTGSLAEYGITYSQVDLLPDGRFDYDGIRGAMNKRTKLVTIQRSKGYATRPTLSVERIGELIHFIKEINPNVICMVDNCYGEFVETMEPTEVGADLCVGSLIKNPGGGLAPIGGYIVGKEEFVENAAFRLTAPGLGKEVGATLGINSQLYQGLFLAPSVVSGALKGAIYAANIYEKLGFSVIPNGTESRHDIIQAVTLGTPEGVVAFCKGIQAAAPVDSFVTPEPWAMPGYHSDVIMAAGAFIQGASIELSADAPIEPPYAVYFQGGLTWYHAKFGILMSVQKLYEENLIRLDR</sequence>
<dbReference type="Gene3D" id="3.40.640.10">
    <property type="entry name" value="Type I PLP-dependent aspartate aminotransferase-like (Major domain)"/>
    <property type="match status" value="1"/>
</dbReference>
<keyword evidence="2" id="KW-1185">Reference proteome</keyword>
<dbReference type="EMBL" id="CP048000">
    <property type="protein sequence ID" value="QHQ62240.1"/>
    <property type="molecule type" value="Genomic_DNA"/>
</dbReference>
<evidence type="ECO:0000313" key="2">
    <source>
        <dbReference type="Proteomes" id="UP000464314"/>
    </source>
</evidence>